<dbReference type="PROSITE" id="PS51186">
    <property type="entry name" value="GNAT"/>
    <property type="match status" value="1"/>
</dbReference>
<dbReference type="SUPFAM" id="SSF55729">
    <property type="entry name" value="Acyl-CoA N-acyltransferases (Nat)"/>
    <property type="match status" value="1"/>
</dbReference>
<proteinExistence type="predicted"/>
<dbReference type="InterPro" id="IPR000182">
    <property type="entry name" value="GNAT_dom"/>
</dbReference>
<reference evidence="3" key="1">
    <citation type="journal article" date="2019" name="Int. J. Syst. Evol. Microbiol.">
        <title>The Global Catalogue of Microorganisms (GCM) 10K type strain sequencing project: providing services to taxonomists for standard genome sequencing and annotation.</title>
        <authorList>
            <consortium name="The Broad Institute Genomics Platform"/>
            <consortium name="The Broad Institute Genome Sequencing Center for Infectious Disease"/>
            <person name="Wu L."/>
            <person name="Ma J."/>
        </authorList>
    </citation>
    <scope>NUCLEOTIDE SEQUENCE [LARGE SCALE GENOMIC DNA]</scope>
    <source>
        <strain evidence="3">JCM 13023</strain>
    </source>
</reference>
<keyword evidence="3" id="KW-1185">Reference proteome</keyword>
<dbReference type="Proteomes" id="UP001500653">
    <property type="component" value="Unassembled WGS sequence"/>
</dbReference>
<organism evidence="2 3">
    <name type="scientific">Prauserella halophila</name>
    <dbReference type="NCBI Taxonomy" id="185641"/>
    <lineage>
        <taxon>Bacteria</taxon>
        <taxon>Bacillati</taxon>
        <taxon>Actinomycetota</taxon>
        <taxon>Actinomycetes</taxon>
        <taxon>Pseudonocardiales</taxon>
        <taxon>Pseudonocardiaceae</taxon>
        <taxon>Prauserella</taxon>
    </lineage>
</organism>
<dbReference type="CDD" id="cd04301">
    <property type="entry name" value="NAT_SF"/>
    <property type="match status" value="1"/>
</dbReference>
<feature type="domain" description="N-acetyltransferase" evidence="1">
    <location>
        <begin position="7"/>
        <end position="148"/>
    </location>
</feature>
<dbReference type="EMBL" id="BAAALN010000006">
    <property type="protein sequence ID" value="GAA1240119.1"/>
    <property type="molecule type" value="Genomic_DNA"/>
</dbReference>
<protein>
    <submittedName>
        <fullName evidence="2">GNAT family N-acetyltransferase</fullName>
    </submittedName>
</protein>
<evidence type="ECO:0000259" key="1">
    <source>
        <dbReference type="PROSITE" id="PS51186"/>
    </source>
</evidence>
<dbReference type="Pfam" id="PF13673">
    <property type="entry name" value="Acetyltransf_10"/>
    <property type="match status" value="1"/>
</dbReference>
<gene>
    <name evidence="2" type="ORF">GCM10009676_26210</name>
</gene>
<dbReference type="InterPro" id="IPR016181">
    <property type="entry name" value="Acyl_CoA_acyltransferase"/>
</dbReference>
<dbReference type="RefSeq" id="WP_253862453.1">
    <property type="nucleotide sequence ID" value="NZ_BAAALN010000006.1"/>
</dbReference>
<evidence type="ECO:0000313" key="2">
    <source>
        <dbReference type="EMBL" id="GAA1240119.1"/>
    </source>
</evidence>
<comment type="caution">
    <text evidence="2">The sequence shown here is derived from an EMBL/GenBank/DDBJ whole genome shotgun (WGS) entry which is preliminary data.</text>
</comment>
<dbReference type="Gene3D" id="3.40.630.30">
    <property type="match status" value="1"/>
</dbReference>
<sequence>MTDLVTRRGPDLTAAELYDLLRLRVDVFVVEQNCPYGEIDGRDLLPTTWHLWAPGEAGGAGAAGCLRILGEPGGVARVGRVVTAPAARGTGLGARLMEAAIEHIGGAESVLGAQTYARGFYARFGYEPEGEEYDEDGIPHVAMRRKACA</sequence>
<evidence type="ECO:0000313" key="3">
    <source>
        <dbReference type="Proteomes" id="UP001500653"/>
    </source>
</evidence>
<name>A0ABP4GZ10_9PSEU</name>
<accession>A0ABP4GZ10</accession>